<dbReference type="InterPro" id="IPR058032">
    <property type="entry name" value="CDP1-like_a_solenoid_1"/>
</dbReference>
<feature type="region of interest" description="Disordered" evidence="1">
    <location>
        <begin position="419"/>
        <end position="462"/>
    </location>
</feature>
<feature type="domain" description="Plastid division protein CDP1-like 1st alpha solenoid" evidence="4">
    <location>
        <begin position="85"/>
        <end position="229"/>
    </location>
</feature>
<dbReference type="Proteomes" id="UP001304461">
    <property type="component" value="Unassembled WGS sequence"/>
</dbReference>
<dbReference type="EMBL" id="JAYGHX010000005">
    <property type="protein sequence ID" value="MEA5391649.1"/>
    <property type="molecule type" value="Genomic_DNA"/>
</dbReference>
<feature type="compositionally biased region" description="Acidic residues" evidence="1">
    <location>
        <begin position="447"/>
        <end position="457"/>
    </location>
</feature>
<dbReference type="PANTHER" id="PTHR33925">
    <property type="entry name" value="PLASTID DIVISION PROTEIN CDP1, CHLOROPLASTIC-RELATED"/>
    <property type="match status" value="1"/>
</dbReference>
<evidence type="ECO:0000259" key="3">
    <source>
        <dbReference type="Pfam" id="PF23468"/>
    </source>
</evidence>
<dbReference type="InterPro" id="IPR044685">
    <property type="entry name" value="CPD1-like"/>
</dbReference>
<name>A0ABU5RV28_9CYAN</name>
<reference evidence="5 6" key="1">
    <citation type="submission" date="2023-12" db="EMBL/GenBank/DDBJ databases">
        <title>Baltic Sea Cyanobacteria.</title>
        <authorList>
            <person name="Delbaje E."/>
            <person name="Fewer D.P."/>
            <person name="Shishido T.K."/>
        </authorList>
    </citation>
    <scope>NUCLEOTIDE SEQUENCE [LARGE SCALE GENOMIC DNA]</scope>
    <source>
        <strain evidence="5 6">UHCC 0139</strain>
    </source>
</reference>
<proteinExistence type="predicted"/>
<protein>
    <submittedName>
        <fullName evidence="5">ARC6/PARC6 family protein</fullName>
    </submittedName>
</protein>
<feature type="region of interest" description="Disordered" evidence="1">
    <location>
        <begin position="489"/>
        <end position="532"/>
    </location>
</feature>
<gene>
    <name evidence="5" type="ORF">VB738_10310</name>
</gene>
<evidence type="ECO:0000259" key="4">
    <source>
        <dbReference type="Pfam" id="PF25515"/>
    </source>
</evidence>
<dbReference type="PANTHER" id="PTHR33925:SF1">
    <property type="entry name" value="PROTEIN ACCUMULATION AND REPLICATION OF CHLOROPLASTS 6, CHLOROPLASTIC"/>
    <property type="match status" value="1"/>
</dbReference>
<feature type="domain" description="Plastid division protein CDP1-like 2nd alpha solenoid" evidence="3">
    <location>
        <begin position="246"/>
        <end position="398"/>
    </location>
</feature>
<organism evidence="5 6">
    <name type="scientific">Cyanobium gracile UHCC 0139</name>
    <dbReference type="NCBI Taxonomy" id="3110308"/>
    <lineage>
        <taxon>Bacteria</taxon>
        <taxon>Bacillati</taxon>
        <taxon>Cyanobacteriota</taxon>
        <taxon>Cyanophyceae</taxon>
        <taxon>Synechococcales</taxon>
        <taxon>Prochlorococcaceae</taxon>
        <taxon>Cyanobium</taxon>
    </lineage>
</organism>
<dbReference type="Pfam" id="PF23468">
    <property type="entry name" value="ARC6"/>
    <property type="match status" value="1"/>
</dbReference>
<feature type="domain" description="Plastid division protein CDP1-like IMS" evidence="2">
    <location>
        <begin position="541"/>
        <end position="651"/>
    </location>
</feature>
<dbReference type="InterPro" id="IPR057137">
    <property type="entry name" value="CDP1-like_a_solenoid_2"/>
</dbReference>
<keyword evidence="6" id="KW-1185">Reference proteome</keyword>
<comment type="caution">
    <text evidence="5">The sequence shown here is derived from an EMBL/GenBank/DDBJ whole genome shotgun (WGS) entry which is preliminary data.</text>
</comment>
<dbReference type="Pfam" id="PF25515">
    <property type="entry name" value="Arm_PDR"/>
    <property type="match status" value="1"/>
</dbReference>
<evidence type="ECO:0000313" key="5">
    <source>
        <dbReference type="EMBL" id="MEA5391649.1"/>
    </source>
</evidence>
<feature type="compositionally biased region" description="Pro residues" evidence="1">
    <location>
        <begin position="492"/>
        <end position="519"/>
    </location>
</feature>
<accession>A0ABU5RV28</accession>
<evidence type="ECO:0000256" key="1">
    <source>
        <dbReference type="SAM" id="MobiDB-lite"/>
    </source>
</evidence>
<dbReference type="RefSeq" id="WP_323305664.1">
    <property type="nucleotide sequence ID" value="NZ_JAYGHX010000005.1"/>
</dbReference>
<dbReference type="Pfam" id="PF13355">
    <property type="entry name" value="ARC6-like_IMS"/>
    <property type="match status" value="1"/>
</dbReference>
<dbReference type="InterPro" id="IPR025344">
    <property type="entry name" value="CDP1-like_IMS"/>
</dbReference>
<evidence type="ECO:0000259" key="2">
    <source>
        <dbReference type="Pfam" id="PF13355"/>
    </source>
</evidence>
<evidence type="ECO:0000313" key="6">
    <source>
        <dbReference type="Proteomes" id="UP001304461"/>
    </source>
</evidence>
<sequence length="658" mass="71086">MDLPIDHFRLLGVSPSADAQGVLRTLQSRLDRVPHGGFTPETLQARADLLRASADLLCDHDRRAAYEAELTGLADTDGSLQPALEIATTRQVGGLLLLMEGGQPHDAFELASRCLQLPQAPTLGSGRETDLTLLAGLSCLEAARELEEQRRFEAAARTLRQGLQLLQRLGRQPELRETMNARLDRLTPYRVLDLLSRDLAAGAERREGLALLEQLVQRRGGLEGDGDPHFPPQDFQTFFHQIRSFLTVQEQVDLFSRWAASGSEAADFLATIALTASGFAQRKPERIADARNRLQRSGREGVEPLLANLHLLLGEADTARACFDSGASQDLKAWAAGKSDDPLGQLCAYCSDWLVRDVLPGYRDLEAEPDLVAYFSDRDVVAYVEREDQRRGRAYLSAPAPAAPAAAAPPPFPSFETPGFPAAEFFSPATSAPGGFPPLPPTGPATDPDDDGEPDDDVPLRWPVPPRPWLLAGGAAVLLLAGAWVVRQRQSAPPPPPPPAPLPAPAAKPPAAAPAPSPGPAIGQSLTPLTSPRPDAAQVRRLLENWLTIKGDVLAGGPMPQGLDRIARKGPVDLLASERRSDAARGQTQRLDVRISDLTLSESGPRRIVAVARLRYSDRRLDANGTVVETTPPMELRNGYVFGRDGDSWRLAATQSLN</sequence>